<gene>
    <name evidence="5" type="ORF">M427DRAFT_149943</name>
</gene>
<dbReference type="CDD" id="cd12337">
    <property type="entry name" value="RRM1_SRSF4_like"/>
    <property type="match status" value="1"/>
</dbReference>
<dbReference type="OrthoDB" id="1099063at2759"/>
<evidence type="ECO:0000259" key="4">
    <source>
        <dbReference type="PROSITE" id="PS50102"/>
    </source>
</evidence>
<evidence type="ECO:0000256" key="1">
    <source>
        <dbReference type="ARBA" id="ARBA00022884"/>
    </source>
</evidence>
<dbReference type="GO" id="GO:0003729">
    <property type="term" value="F:mRNA binding"/>
    <property type="evidence" value="ECO:0007669"/>
    <property type="project" value="TreeGrafter"/>
</dbReference>
<dbReference type="SMART" id="SM00360">
    <property type="entry name" value="RRM"/>
    <property type="match status" value="2"/>
</dbReference>
<keyword evidence="6" id="KW-1185">Reference proteome</keyword>
<dbReference type="EMBL" id="KQ965871">
    <property type="protein sequence ID" value="KXS09286.1"/>
    <property type="molecule type" value="Genomic_DNA"/>
</dbReference>
<evidence type="ECO:0000256" key="3">
    <source>
        <dbReference type="SAM" id="MobiDB-lite"/>
    </source>
</evidence>
<dbReference type="Proteomes" id="UP000070544">
    <property type="component" value="Unassembled WGS sequence"/>
</dbReference>
<feature type="domain" description="RRM" evidence="4">
    <location>
        <begin position="207"/>
        <end position="265"/>
    </location>
</feature>
<dbReference type="STRING" id="1344416.A0A138ZXS5"/>
<feature type="domain" description="RRM" evidence="4">
    <location>
        <begin position="5"/>
        <end position="75"/>
    </location>
</feature>
<dbReference type="Pfam" id="PF00076">
    <property type="entry name" value="RRM_1"/>
    <property type="match status" value="2"/>
</dbReference>
<sequence>MPPVTRVYVGRLPRDTTERELERLFREFGRVRETNIKAGFAFIEYEDPRDAQDAVKELDGARFLGERIIVEHARGERKREFSPRREKRFAPPSRSTHRIVIENLSPSVSWQYWKGALTRVRRNQNVPTESPEFPRWLVSPFSGWQAHGGLGLGSGSASSSRSWWSTRLPAGRSTISGVGFSLSSTPTLAPFFSLGDSFQTTLCFITDLKDHFRRAGEVTFADAHKEREGVGFVEFQYADDVDSAISKFDNTEFKGRTITISEDKNPSNRDGGRDGGRRRDDDRRGSKDDRRDDDHHERRGSRDDRRDDDRRAARDDERRDSRDDRRDDDRRPSREDRRRDSRDDRDGRDERDD</sequence>
<dbReference type="InterPro" id="IPR050374">
    <property type="entry name" value="RRT5_SRSF_SR"/>
</dbReference>
<dbReference type="PROSITE" id="PS50102">
    <property type="entry name" value="RRM"/>
    <property type="match status" value="2"/>
</dbReference>
<dbReference type="InterPro" id="IPR012677">
    <property type="entry name" value="Nucleotide-bd_a/b_plait_sf"/>
</dbReference>
<dbReference type="PANTHER" id="PTHR23003:SF51">
    <property type="entry name" value="SERINE-ARGININE PROTEIN 55"/>
    <property type="match status" value="1"/>
</dbReference>
<dbReference type="GO" id="GO:0005634">
    <property type="term" value="C:nucleus"/>
    <property type="evidence" value="ECO:0007669"/>
    <property type="project" value="TreeGrafter"/>
</dbReference>
<dbReference type="InterPro" id="IPR000504">
    <property type="entry name" value="RRM_dom"/>
</dbReference>
<reference evidence="5 6" key="1">
    <citation type="journal article" date="2015" name="Genome Biol. Evol.">
        <title>Phylogenomic analyses indicate that early fungi evolved digesting cell walls of algal ancestors of land plants.</title>
        <authorList>
            <person name="Chang Y."/>
            <person name="Wang S."/>
            <person name="Sekimoto S."/>
            <person name="Aerts A.L."/>
            <person name="Choi C."/>
            <person name="Clum A."/>
            <person name="LaButti K.M."/>
            <person name="Lindquist E.A."/>
            <person name="Yee Ngan C."/>
            <person name="Ohm R.A."/>
            <person name="Salamov A.A."/>
            <person name="Grigoriev I.V."/>
            <person name="Spatafora J.W."/>
            <person name="Berbee M.L."/>
        </authorList>
    </citation>
    <scope>NUCLEOTIDE SEQUENCE [LARGE SCALE GENOMIC DNA]</scope>
    <source>
        <strain evidence="5 6">JEL478</strain>
    </source>
</reference>
<keyword evidence="1 2" id="KW-0694">RNA-binding</keyword>
<dbReference type="AlphaFoldDB" id="A0A138ZXS5"/>
<organism evidence="5 6">
    <name type="scientific">Gonapodya prolifera (strain JEL478)</name>
    <name type="common">Monoblepharis prolifera</name>
    <dbReference type="NCBI Taxonomy" id="1344416"/>
    <lineage>
        <taxon>Eukaryota</taxon>
        <taxon>Fungi</taxon>
        <taxon>Fungi incertae sedis</taxon>
        <taxon>Chytridiomycota</taxon>
        <taxon>Chytridiomycota incertae sedis</taxon>
        <taxon>Monoblepharidomycetes</taxon>
        <taxon>Monoblepharidales</taxon>
        <taxon>Gonapodyaceae</taxon>
        <taxon>Gonapodya</taxon>
    </lineage>
</organism>
<dbReference type="InterPro" id="IPR035979">
    <property type="entry name" value="RBD_domain_sf"/>
</dbReference>
<evidence type="ECO:0000256" key="2">
    <source>
        <dbReference type="PROSITE-ProRule" id="PRU00176"/>
    </source>
</evidence>
<dbReference type="SUPFAM" id="SSF54928">
    <property type="entry name" value="RNA-binding domain, RBD"/>
    <property type="match status" value="2"/>
</dbReference>
<evidence type="ECO:0000313" key="5">
    <source>
        <dbReference type="EMBL" id="KXS09286.1"/>
    </source>
</evidence>
<proteinExistence type="predicted"/>
<evidence type="ECO:0000313" key="6">
    <source>
        <dbReference type="Proteomes" id="UP000070544"/>
    </source>
</evidence>
<name>A0A138ZXS5_GONPJ</name>
<dbReference type="Gene3D" id="3.30.70.330">
    <property type="match status" value="2"/>
</dbReference>
<dbReference type="PANTHER" id="PTHR23003">
    <property type="entry name" value="RNA RECOGNITION MOTIF RRM DOMAIN CONTAINING PROTEIN"/>
    <property type="match status" value="1"/>
</dbReference>
<feature type="region of interest" description="Disordered" evidence="3">
    <location>
        <begin position="257"/>
        <end position="353"/>
    </location>
</feature>
<accession>A0A138ZXS5</accession>
<protein>
    <recommendedName>
        <fullName evidence="4">RRM domain-containing protein</fullName>
    </recommendedName>
</protein>
<dbReference type="GO" id="GO:0005737">
    <property type="term" value="C:cytoplasm"/>
    <property type="evidence" value="ECO:0007669"/>
    <property type="project" value="TreeGrafter"/>
</dbReference>